<feature type="domain" description="SAC3/GANP/THP3 conserved" evidence="1">
    <location>
        <begin position="2"/>
        <end position="152"/>
    </location>
</feature>
<dbReference type="Gene3D" id="1.25.40.990">
    <property type="match status" value="1"/>
</dbReference>
<dbReference type="PANTHER" id="PTHR12436">
    <property type="entry name" value="80 KDA MCM3-ASSOCIATED PROTEIN"/>
    <property type="match status" value="1"/>
</dbReference>
<sequence>MDQLKKALTTLFDLYEANRISQCINTNEAEFHACYVLLHLSSEIQGDSLCLWFRQVPPEILKSKEMCFARRILRYYRFGNYKRFIHTTQSEASYLQYCILEPYITEVRELAVSSMNHGGYKLQPIPLADLSKLLMMTEWDMESFCRDCELEIFTDEEGKKCLSCKQSSLVAPKSTLPKCYPLDSQRFERASFEL</sequence>
<dbReference type="GO" id="GO:0005737">
    <property type="term" value="C:cytoplasm"/>
    <property type="evidence" value="ECO:0007669"/>
    <property type="project" value="TreeGrafter"/>
</dbReference>
<dbReference type="InterPro" id="IPR005062">
    <property type="entry name" value="SAC3/GANP/THP3_conserved"/>
</dbReference>
<keyword evidence="3" id="KW-1185">Reference proteome</keyword>
<accession>A0A484NBM0</accession>
<evidence type="ECO:0000259" key="1">
    <source>
        <dbReference type="Pfam" id="PF03399"/>
    </source>
</evidence>
<proteinExistence type="predicted"/>
<dbReference type="PANTHER" id="PTHR12436:SF3">
    <property type="entry name" value="GERMINAL-CENTER ASSOCIATED NUCLEAR PROTEIN"/>
    <property type="match status" value="1"/>
</dbReference>
<protein>
    <recommendedName>
        <fullName evidence="1">SAC3/GANP/THP3 conserved domain-containing protein</fullName>
    </recommendedName>
</protein>
<dbReference type="OrthoDB" id="264795at2759"/>
<dbReference type="EMBL" id="OOIL02006492">
    <property type="protein sequence ID" value="VFQ97254.1"/>
    <property type="molecule type" value="Genomic_DNA"/>
</dbReference>
<dbReference type="GO" id="GO:0006406">
    <property type="term" value="P:mRNA export from nucleus"/>
    <property type="evidence" value="ECO:0007669"/>
    <property type="project" value="TreeGrafter"/>
</dbReference>
<dbReference type="AlphaFoldDB" id="A0A484NBM0"/>
<evidence type="ECO:0000313" key="2">
    <source>
        <dbReference type="EMBL" id="VFQ97254.1"/>
    </source>
</evidence>
<evidence type="ECO:0000313" key="3">
    <source>
        <dbReference type="Proteomes" id="UP000595140"/>
    </source>
</evidence>
<dbReference type="Pfam" id="PF03399">
    <property type="entry name" value="SAC3_GANP"/>
    <property type="match status" value="1"/>
</dbReference>
<dbReference type="InterPro" id="IPR045107">
    <property type="entry name" value="SAC3/GANP/THP3"/>
</dbReference>
<dbReference type="Proteomes" id="UP000595140">
    <property type="component" value="Unassembled WGS sequence"/>
</dbReference>
<dbReference type="GO" id="GO:0070390">
    <property type="term" value="C:transcription export complex 2"/>
    <property type="evidence" value="ECO:0007669"/>
    <property type="project" value="TreeGrafter"/>
</dbReference>
<name>A0A484NBM0_9ASTE</name>
<reference evidence="2 3" key="1">
    <citation type="submission" date="2018-04" db="EMBL/GenBank/DDBJ databases">
        <authorList>
            <person name="Vogel A."/>
        </authorList>
    </citation>
    <scope>NUCLEOTIDE SEQUENCE [LARGE SCALE GENOMIC DNA]</scope>
</reference>
<organism evidence="2 3">
    <name type="scientific">Cuscuta campestris</name>
    <dbReference type="NCBI Taxonomy" id="132261"/>
    <lineage>
        <taxon>Eukaryota</taxon>
        <taxon>Viridiplantae</taxon>
        <taxon>Streptophyta</taxon>
        <taxon>Embryophyta</taxon>
        <taxon>Tracheophyta</taxon>
        <taxon>Spermatophyta</taxon>
        <taxon>Magnoliopsida</taxon>
        <taxon>eudicotyledons</taxon>
        <taxon>Gunneridae</taxon>
        <taxon>Pentapetalae</taxon>
        <taxon>asterids</taxon>
        <taxon>lamiids</taxon>
        <taxon>Solanales</taxon>
        <taxon>Convolvulaceae</taxon>
        <taxon>Cuscuteae</taxon>
        <taxon>Cuscuta</taxon>
        <taxon>Cuscuta subgen. Grammica</taxon>
        <taxon>Cuscuta sect. Cleistogrammica</taxon>
    </lineage>
</organism>
<gene>
    <name evidence="2" type="ORF">CCAM_LOCUS39030</name>
</gene>